<protein>
    <recommendedName>
        <fullName evidence="6">Glycosyltransferase 2-like domain-containing protein</fullName>
    </recommendedName>
</protein>
<sequence>MRVYVLLTAYKEQLSIARAVEQIIIPNKDLWADLKLIVVAPDEPTLKVAEEVCQRHNFVKYALVKDLAKGKPAAIEMAVKSIQDDTRSTQEDKVIVLTDGDVYVENGSIKKLLNHFTEPMIGGVGGHPVSLDDKASFFGYISHLFCEAAHVRRSRDPFTPMSGYLYAIRLLPGIFPLDPATRAEDAYISQKILALGYNIGYEPVALVYVKFPKNLTDWFKQKSRSLGGNIQLSKLGLGSARSISQDFSMALFPLRYARTPREVYWSLLLYPLRFLLWFRIYSTNAFNRYKTGAWERIESSK</sequence>
<dbReference type="Proteomes" id="UP000034128">
    <property type="component" value="Unassembled WGS sequence"/>
</dbReference>
<keyword evidence="3" id="KW-0808">Transferase</keyword>
<comment type="similarity">
    <text evidence="1">Belongs to the glycosyltransferase 2 family.</text>
</comment>
<dbReference type="Pfam" id="PF13641">
    <property type="entry name" value="Glyco_tranf_2_3"/>
    <property type="match status" value="1"/>
</dbReference>
<dbReference type="Gene3D" id="3.90.550.10">
    <property type="entry name" value="Spore Coat Polysaccharide Biosynthesis Protein SpsA, Chain A"/>
    <property type="match status" value="1"/>
</dbReference>
<gene>
    <name evidence="4" type="ORF">UW36_C0005G0002</name>
</gene>
<dbReference type="InterPro" id="IPR029044">
    <property type="entry name" value="Nucleotide-diphossugar_trans"/>
</dbReference>
<dbReference type="SUPFAM" id="SSF53448">
    <property type="entry name" value="Nucleotide-diphospho-sugar transferases"/>
    <property type="match status" value="1"/>
</dbReference>
<keyword evidence="2" id="KW-0328">Glycosyltransferase</keyword>
<dbReference type="AlphaFoldDB" id="A0A0G1HFY7"/>
<evidence type="ECO:0000313" key="5">
    <source>
        <dbReference type="Proteomes" id="UP000034128"/>
    </source>
</evidence>
<evidence type="ECO:0000256" key="2">
    <source>
        <dbReference type="ARBA" id="ARBA00022676"/>
    </source>
</evidence>
<dbReference type="EMBL" id="LCIA01000005">
    <property type="protein sequence ID" value="KKT45423.1"/>
    <property type="molecule type" value="Genomic_DNA"/>
</dbReference>
<comment type="caution">
    <text evidence="4">The sequence shown here is derived from an EMBL/GenBank/DDBJ whole genome shotgun (WGS) entry which is preliminary data.</text>
</comment>
<proteinExistence type="inferred from homology"/>
<evidence type="ECO:0000313" key="4">
    <source>
        <dbReference type="EMBL" id="KKT45423.1"/>
    </source>
</evidence>
<evidence type="ECO:0008006" key="6">
    <source>
        <dbReference type="Google" id="ProtNLM"/>
    </source>
</evidence>
<dbReference type="STRING" id="1619110.UW36_C0005G0002"/>
<reference evidence="4 5" key="1">
    <citation type="journal article" date="2015" name="Nature">
        <title>rRNA introns, odd ribosomes, and small enigmatic genomes across a large radiation of phyla.</title>
        <authorList>
            <person name="Brown C.T."/>
            <person name="Hug L.A."/>
            <person name="Thomas B.C."/>
            <person name="Sharon I."/>
            <person name="Castelle C.J."/>
            <person name="Singh A."/>
            <person name="Wilkins M.J."/>
            <person name="Williams K.H."/>
            <person name="Banfield J.F."/>
        </authorList>
    </citation>
    <scope>NUCLEOTIDE SEQUENCE [LARGE SCALE GENOMIC DNA]</scope>
</reference>
<accession>A0A0G1HFY7</accession>
<organism evidence="4 5">
    <name type="scientific">candidate division WWE3 bacterium GW2011_GWA2_44_16</name>
    <dbReference type="NCBI Taxonomy" id="1619110"/>
    <lineage>
        <taxon>Bacteria</taxon>
        <taxon>Katanobacteria</taxon>
    </lineage>
</organism>
<dbReference type="PANTHER" id="PTHR43630:SF1">
    <property type="entry name" value="POLY-BETA-1,6-N-ACETYL-D-GLUCOSAMINE SYNTHASE"/>
    <property type="match status" value="1"/>
</dbReference>
<dbReference type="GO" id="GO:0016757">
    <property type="term" value="F:glycosyltransferase activity"/>
    <property type="evidence" value="ECO:0007669"/>
    <property type="project" value="UniProtKB-KW"/>
</dbReference>
<evidence type="ECO:0000256" key="3">
    <source>
        <dbReference type="ARBA" id="ARBA00022679"/>
    </source>
</evidence>
<dbReference type="PANTHER" id="PTHR43630">
    <property type="entry name" value="POLY-BETA-1,6-N-ACETYL-D-GLUCOSAMINE SYNTHASE"/>
    <property type="match status" value="1"/>
</dbReference>
<name>A0A0G1HFY7_UNCKA</name>
<evidence type="ECO:0000256" key="1">
    <source>
        <dbReference type="ARBA" id="ARBA00006739"/>
    </source>
</evidence>